<reference evidence="2 3" key="1">
    <citation type="submission" date="2023-11" db="EMBL/GenBank/DDBJ databases">
        <title>Analysis of the Genomes of Mucilaginibacter gossypii cycad 4 and M. sabulilitoris SNA2: microbes with the potential for plant growth promotion.</title>
        <authorList>
            <person name="Hirsch A.M."/>
            <person name="Humm E."/>
            <person name="Rubbi M."/>
            <person name="Del Vecchio G."/>
            <person name="Ha S.M."/>
            <person name="Pellegrini M."/>
            <person name="Gunsalus R.P."/>
        </authorList>
    </citation>
    <scope>NUCLEOTIDE SEQUENCE [LARGE SCALE GENOMIC DNA]</scope>
    <source>
        <strain evidence="2 3">SNA2</strain>
    </source>
</reference>
<dbReference type="InterPro" id="IPR029068">
    <property type="entry name" value="Glyas_Bleomycin-R_OHBP_Dase"/>
</dbReference>
<dbReference type="Proteomes" id="UP001324380">
    <property type="component" value="Chromosome"/>
</dbReference>
<dbReference type="Gene3D" id="3.10.180.10">
    <property type="entry name" value="2,3-Dihydroxybiphenyl 1,2-Dioxygenase, domain 1"/>
    <property type="match status" value="1"/>
</dbReference>
<dbReference type="EMBL" id="CP139558">
    <property type="protein sequence ID" value="WPU96637.1"/>
    <property type="molecule type" value="Genomic_DNA"/>
</dbReference>
<evidence type="ECO:0000313" key="2">
    <source>
        <dbReference type="EMBL" id="WPU96637.1"/>
    </source>
</evidence>
<dbReference type="InterPro" id="IPR004360">
    <property type="entry name" value="Glyas_Fos-R_dOase_dom"/>
</dbReference>
<dbReference type="Pfam" id="PF00903">
    <property type="entry name" value="Glyoxalase"/>
    <property type="match status" value="1"/>
</dbReference>
<name>A0ABZ0TVY1_9SPHI</name>
<gene>
    <name evidence="2" type="ORF">SNE25_14025</name>
</gene>
<sequence>MKLKYIPVFAEDAEAQIDFYTQKLGFNTANNSCFIEGEECTVLQADNLDVALVVAGKNNNNAFKSCIILNTEDCLKDYHLYKTAGVFFYATPRYLPNGLAAEFLDPGGNRFILLEERNYNLEERNYTEI</sequence>
<dbReference type="PANTHER" id="PTHR36437:SF2">
    <property type="entry name" value="GLYOXALASE_BLEOMYCIN RESISTANCE PROTEIN_DIOXYGENASE"/>
    <property type="match status" value="1"/>
</dbReference>
<keyword evidence="3" id="KW-1185">Reference proteome</keyword>
<feature type="domain" description="Glyoxalase/fosfomycin resistance/dioxygenase" evidence="1">
    <location>
        <begin position="3"/>
        <end position="111"/>
    </location>
</feature>
<dbReference type="RefSeq" id="WP_321565730.1">
    <property type="nucleotide sequence ID" value="NZ_CP139558.1"/>
</dbReference>
<dbReference type="SUPFAM" id="SSF54593">
    <property type="entry name" value="Glyoxalase/Bleomycin resistance protein/Dihydroxybiphenyl dioxygenase"/>
    <property type="match status" value="1"/>
</dbReference>
<evidence type="ECO:0000313" key="3">
    <source>
        <dbReference type="Proteomes" id="UP001324380"/>
    </source>
</evidence>
<evidence type="ECO:0000259" key="1">
    <source>
        <dbReference type="Pfam" id="PF00903"/>
    </source>
</evidence>
<organism evidence="2 3">
    <name type="scientific">Mucilaginibacter sabulilitoris</name>
    <dbReference type="NCBI Taxonomy" id="1173583"/>
    <lineage>
        <taxon>Bacteria</taxon>
        <taxon>Pseudomonadati</taxon>
        <taxon>Bacteroidota</taxon>
        <taxon>Sphingobacteriia</taxon>
        <taxon>Sphingobacteriales</taxon>
        <taxon>Sphingobacteriaceae</taxon>
        <taxon>Mucilaginibacter</taxon>
    </lineage>
</organism>
<proteinExistence type="predicted"/>
<protein>
    <submittedName>
        <fullName evidence="2">VOC family protein</fullName>
    </submittedName>
</protein>
<accession>A0ABZ0TVY1</accession>
<dbReference type="PANTHER" id="PTHR36437">
    <property type="entry name" value="GLYOXALASE/BLEOMYCIN RESISTANCE PROTEIN/DIOXYGENASE"/>
    <property type="match status" value="1"/>
</dbReference>